<reference evidence="2 3" key="1">
    <citation type="submission" date="2015-10" db="EMBL/GenBank/DDBJ databases">
        <title>Draft genome sequence of Thermococcus celericrescens strain DSM 17994.</title>
        <authorList>
            <person name="Hong S.-J."/>
            <person name="Park C.-E."/>
            <person name="Shin J.-H."/>
        </authorList>
    </citation>
    <scope>NUCLEOTIDE SEQUENCE [LARGE SCALE GENOMIC DNA]</scope>
    <source>
        <strain evidence="2 3">DSM 17994</strain>
    </source>
</reference>
<keyword evidence="3" id="KW-1185">Reference proteome</keyword>
<dbReference type="Proteomes" id="UP000053462">
    <property type="component" value="Unassembled WGS sequence"/>
</dbReference>
<comment type="caution">
    <text evidence="2">The sequence shown here is derived from an EMBL/GenBank/DDBJ whole genome shotgun (WGS) entry which is preliminary data.</text>
</comment>
<organism evidence="2 3">
    <name type="scientific">Thermococcus celericrescens</name>
    <dbReference type="NCBI Taxonomy" id="227598"/>
    <lineage>
        <taxon>Archaea</taxon>
        <taxon>Methanobacteriati</taxon>
        <taxon>Methanobacteriota</taxon>
        <taxon>Thermococci</taxon>
        <taxon>Thermococcales</taxon>
        <taxon>Thermococcaceae</taxon>
        <taxon>Thermococcus</taxon>
    </lineage>
</organism>
<dbReference type="AlphaFoldDB" id="A0A100XWK5"/>
<proteinExistence type="predicted"/>
<dbReference type="STRING" id="227598.APY94_09485"/>
<gene>
    <name evidence="2" type="ORF">APY94_09485</name>
</gene>
<evidence type="ECO:0000313" key="3">
    <source>
        <dbReference type="Proteomes" id="UP000053462"/>
    </source>
</evidence>
<sequence>MGSRRGCGLHAPLAERTPRLLPGDSLPHGAGTPLRRGKNPLTPDDYDLKSVSDSGLVVLSEKDRAFVFKEGERILTFNTSRVIAYRDKLLVSKDGKLKVFSEDGKLLTEGNYPFDQTILLR</sequence>
<evidence type="ECO:0000256" key="1">
    <source>
        <dbReference type="SAM" id="MobiDB-lite"/>
    </source>
</evidence>
<evidence type="ECO:0000313" key="2">
    <source>
        <dbReference type="EMBL" id="KUH32519.1"/>
    </source>
</evidence>
<accession>A0A100XWK5</accession>
<name>A0A100XWK5_9EURY</name>
<feature type="region of interest" description="Disordered" evidence="1">
    <location>
        <begin position="1"/>
        <end position="45"/>
    </location>
</feature>
<dbReference type="EMBL" id="LLYW01000034">
    <property type="protein sequence ID" value="KUH32519.1"/>
    <property type="molecule type" value="Genomic_DNA"/>
</dbReference>
<protein>
    <submittedName>
        <fullName evidence="2">Uncharacterized protein</fullName>
    </submittedName>
</protein>